<evidence type="ECO:0000256" key="8">
    <source>
        <dbReference type="RuleBase" id="RU363032"/>
    </source>
</evidence>
<feature type="transmembrane region" description="Helical" evidence="8">
    <location>
        <begin position="362"/>
        <end position="384"/>
    </location>
</feature>
<evidence type="ECO:0000256" key="1">
    <source>
        <dbReference type="ARBA" id="ARBA00004429"/>
    </source>
</evidence>
<dbReference type="PANTHER" id="PTHR43357">
    <property type="entry name" value="INNER MEMBRANE ABC TRANSPORTER PERMEASE PROTEIN YDCV"/>
    <property type="match status" value="1"/>
</dbReference>
<feature type="transmembrane region" description="Helical" evidence="8">
    <location>
        <begin position="245"/>
        <end position="268"/>
    </location>
</feature>
<dbReference type="STRING" id="1423774.FD31_GL000123"/>
<feature type="transmembrane region" description="Helical" evidence="8">
    <location>
        <begin position="423"/>
        <end position="443"/>
    </location>
</feature>
<evidence type="ECO:0000256" key="4">
    <source>
        <dbReference type="ARBA" id="ARBA00022519"/>
    </source>
</evidence>
<dbReference type="PATRIC" id="fig|1423774.3.peg.124"/>
<proteinExistence type="inferred from homology"/>
<reference evidence="10 11" key="1">
    <citation type="journal article" date="2015" name="Genome Announc.">
        <title>Expanding the biotechnology potential of lactobacilli through comparative genomics of 213 strains and associated genera.</title>
        <authorList>
            <person name="Sun Z."/>
            <person name="Harris H.M."/>
            <person name="McCann A."/>
            <person name="Guo C."/>
            <person name="Argimon S."/>
            <person name="Zhang W."/>
            <person name="Yang X."/>
            <person name="Jeffery I.B."/>
            <person name="Cooney J.C."/>
            <person name="Kagawa T.F."/>
            <person name="Liu W."/>
            <person name="Song Y."/>
            <person name="Salvetti E."/>
            <person name="Wrobel A."/>
            <person name="Rasinkangas P."/>
            <person name="Parkhill J."/>
            <person name="Rea M.C."/>
            <person name="O'Sullivan O."/>
            <person name="Ritari J."/>
            <person name="Douillard F.P."/>
            <person name="Paul Ross R."/>
            <person name="Yang R."/>
            <person name="Briner A.E."/>
            <person name="Felis G.E."/>
            <person name="de Vos W.M."/>
            <person name="Barrangou R."/>
            <person name="Klaenhammer T.R."/>
            <person name="Caufield P.W."/>
            <person name="Cui Y."/>
            <person name="Zhang H."/>
            <person name="O'Toole P.W."/>
        </authorList>
    </citation>
    <scope>NUCLEOTIDE SEQUENCE [LARGE SCALE GENOMIC DNA]</scope>
    <source>
        <strain evidence="10 11">DSM 16982</strain>
    </source>
</reference>
<keyword evidence="5 8" id="KW-0812">Transmembrane</keyword>
<dbReference type="Proteomes" id="UP000051302">
    <property type="component" value="Unassembled WGS sequence"/>
</dbReference>
<keyword evidence="6 8" id="KW-1133">Transmembrane helix</keyword>
<keyword evidence="4" id="KW-0997">Cell inner membrane</keyword>
<dbReference type="InterPro" id="IPR035906">
    <property type="entry name" value="MetI-like_sf"/>
</dbReference>
<evidence type="ECO:0000313" key="11">
    <source>
        <dbReference type="Proteomes" id="UP000051302"/>
    </source>
</evidence>
<accession>A0A0R1WLV0</accession>
<protein>
    <submittedName>
        <fullName evidence="10">Binding-protein dependent transport system inner membrane protein</fullName>
    </submittedName>
</protein>
<feature type="transmembrane region" description="Helical" evidence="8">
    <location>
        <begin position="101"/>
        <end position="122"/>
    </location>
</feature>
<feature type="transmembrane region" description="Helical" evidence="8">
    <location>
        <begin position="142"/>
        <end position="165"/>
    </location>
</feature>
<dbReference type="GO" id="GO:0055085">
    <property type="term" value="P:transmembrane transport"/>
    <property type="evidence" value="ECO:0007669"/>
    <property type="project" value="InterPro"/>
</dbReference>
<feature type="transmembrane region" description="Helical" evidence="8">
    <location>
        <begin position="67"/>
        <end position="89"/>
    </location>
</feature>
<evidence type="ECO:0000256" key="3">
    <source>
        <dbReference type="ARBA" id="ARBA00022475"/>
    </source>
</evidence>
<dbReference type="GO" id="GO:0005886">
    <property type="term" value="C:plasma membrane"/>
    <property type="evidence" value="ECO:0007669"/>
    <property type="project" value="UniProtKB-SubCell"/>
</dbReference>
<name>A0A0R1WLV0_9LACO</name>
<feature type="transmembrane region" description="Helical" evidence="8">
    <location>
        <begin position="396"/>
        <end position="417"/>
    </location>
</feature>
<feature type="domain" description="ABC transmembrane type-1" evidence="9">
    <location>
        <begin position="63"/>
        <end position="268"/>
    </location>
</feature>
<comment type="subcellular location">
    <subcellularLocation>
        <location evidence="1">Cell inner membrane</location>
        <topology evidence="1">Multi-pass membrane protein</topology>
    </subcellularLocation>
    <subcellularLocation>
        <location evidence="8">Cell membrane</location>
        <topology evidence="8">Multi-pass membrane protein</topology>
    </subcellularLocation>
</comment>
<evidence type="ECO:0000256" key="5">
    <source>
        <dbReference type="ARBA" id="ARBA00022692"/>
    </source>
</evidence>
<dbReference type="AlphaFoldDB" id="A0A0R1WLV0"/>
<keyword evidence="3" id="KW-1003">Cell membrane</keyword>
<feature type="transmembrane region" description="Helical" evidence="8">
    <location>
        <begin position="12"/>
        <end position="35"/>
    </location>
</feature>
<dbReference type="EMBL" id="AZFV01000001">
    <property type="protein sequence ID" value="KRM18641.1"/>
    <property type="molecule type" value="Genomic_DNA"/>
</dbReference>
<organism evidence="10 11">
    <name type="scientific">Companilactobacillus nantensis DSM 16982</name>
    <dbReference type="NCBI Taxonomy" id="1423774"/>
    <lineage>
        <taxon>Bacteria</taxon>
        <taxon>Bacillati</taxon>
        <taxon>Bacillota</taxon>
        <taxon>Bacilli</taxon>
        <taxon>Lactobacillales</taxon>
        <taxon>Lactobacillaceae</taxon>
        <taxon>Companilactobacillus</taxon>
    </lineage>
</organism>
<evidence type="ECO:0000256" key="7">
    <source>
        <dbReference type="ARBA" id="ARBA00023136"/>
    </source>
</evidence>
<feature type="transmembrane region" description="Helical" evidence="8">
    <location>
        <begin position="296"/>
        <end position="324"/>
    </location>
</feature>
<dbReference type="InterPro" id="IPR000515">
    <property type="entry name" value="MetI-like"/>
</dbReference>
<dbReference type="Gene3D" id="1.10.3720.10">
    <property type="entry name" value="MetI-like"/>
    <property type="match status" value="2"/>
</dbReference>
<comment type="similarity">
    <text evidence="8">Belongs to the binding-protein-dependent transport system permease family.</text>
</comment>
<comment type="caution">
    <text evidence="10">The sequence shown here is derived from an EMBL/GenBank/DDBJ whole genome shotgun (WGS) entry which is preliminary data.</text>
</comment>
<evidence type="ECO:0000256" key="2">
    <source>
        <dbReference type="ARBA" id="ARBA00022448"/>
    </source>
</evidence>
<feature type="domain" description="ABC transmembrane type-1" evidence="9">
    <location>
        <begin position="358"/>
        <end position="557"/>
    </location>
</feature>
<keyword evidence="7 8" id="KW-0472">Membrane</keyword>
<dbReference type="Pfam" id="PF00528">
    <property type="entry name" value="BPD_transp_1"/>
    <property type="match status" value="1"/>
</dbReference>
<sequence>MMAKLKKVNFGIVLFLGIFLWFILAFVIIPNFSIIKSVFFTADGVSTERLKAIVSSQRAVRGIKNSFLLAVTLPITTTVIGILEVLFLEYFEIKGRKLIKVAYMIPLVFGGVMLANGYMFTYGSRGFITTLLLNVFPHMNPAWFRGYGAVLFLMSFACTSTYMIFFRNAFTNIDYQTIEAARGLGETDLKILLKVVFPTLKPILLTCTILLFQTGLMAMAAPLMIGGREFETISPLILTFTQRPSSRTLAAVLSFFLGLMQLVLLYIIQRNERKGNFLSISKVKTTIKRVKIHNKLLNALTHVTAYVFALINTMPLLIVLLFSFTDYQTISSRHLTFKSFSLDNYRLILTSDTAYRPFVTSVFYATAASIIVVLMMLVVTRFIFKNRTKFSTMLEMLIHIPWVFPGLMFALGLVMTYSHPHGIVFNNVLTGSLVIMLIAYVVVLMPNTFRFLKASYYGVDQSLEDAAKILGAKPLYSYIKVVLPIILPTVLAMLAINFNGKLSDYDLSVFLYNPIAKPVGVVIRSNSSSEAGIEGIALNFVYSVLLMAINTLVFFFVYADGKNVLRNLFKSRKMKHES</sequence>
<keyword evidence="11" id="KW-1185">Reference proteome</keyword>
<keyword evidence="2 8" id="KW-0813">Transport</keyword>
<feature type="transmembrane region" description="Helical" evidence="8">
    <location>
        <begin position="478"/>
        <end position="498"/>
    </location>
</feature>
<dbReference type="RefSeq" id="WP_057890818.1">
    <property type="nucleotide sequence ID" value="NZ_AZFV01000001.1"/>
</dbReference>
<feature type="transmembrane region" description="Helical" evidence="8">
    <location>
        <begin position="203"/>
        <end position="225"/>
    </location>
</feature>
<evidence type="ECO:0000313" key="10">
    <source>
        <dbReference type="EMBL" id="KRM18641.1"/>
    </source>
</evidence>
<evidence type="ECO:0000259" key="9">
    <source>
        <dbReference type="PROSITE" id="PS50928"/>
    </source>
</evidence>
<dbReference type="PROSITE" id="PS50928">
    <property type="entry name" value="ABC_TM1"/>
    <property type="match status" value="2"/>
</dbReference>
<dbReference type="PANTHER" id="PTHR43357:SF4">
    <property type="entry name" value="INNER MEMBRANE ABC TRANSPORTER PERMEASE PROTEIN YDCV"/>
    <property type="match status" value="1"/>
</dbReference>
<dbReference type="SUPFAM" id="SSF161098">
    <property type="entry name" value="MetI-like"/>
    <property type="match status" value="2"/>
</dbReference>
<dbReference type="CDD" id="cd06261">
    <property type="entry name" value="TM_PBP2"/>
    <property type="match status" value="2"/>
</dbReference>
<feature type="transmembrane region" description="Helical" evidence="8">
    <location>
        <begin position="536"/>
        <end position="559"/>
    </location>
</feature>
<evidence type="ECO:0000256" key="6">
    <source>
        <dbReference type="ARBA" id="ARBA00022989"/>
    </source>
</evidence>
<gene>
    <name evidence="10" type="ORF">FD31_GL000123</name>
</gene>